<dbReference type="STRING" id="1798533.A2609_02310"/>
<sequence length="252" mass="28567">MNKEFSFSVIRKALLTSDFVIAARMYGSWLYDEMSVDCDIAVLIPSVSGLVDSNTYRLLLILRDYLVAETGNDIDLVPHTTDELDDVRSPLWYPRYNPSLVSGKVVKGEFAISPITKSEQKFSFADLTAYVIHDNRTICRRQLVRSLQGESGRIFVSKSLHGAGNALTFHACQKKTEYLCSPSDINQSFEILDSVYGVDSNPARAFLQSCKYSFDFEKGLLLMSWYESLVAMVFDKANTHLYQMTCRRLQLS</sequence>
<comment type="caution">
    <text evidence="1">The sequence shown here is derived from an EMBL/GenBank/DDBJ whole genome shotgun (WGS) entry which is preliminary data.</text>
</comment>
<reference evidence="1 2" key="1">
    <citation type="journal article" date="2016" name="Nat. Commun.">
        <title>Thousands of microbial genomes shed light on interconnected biogeochemical processes in an aquifer system.</title>
        <authorList>
            <person name="Anantharaman K."/>
            <person name="Brown C.T."/>
            <person name="Hug L.A."/>
            <person name="Sharon I."/>
            <person name="Castelle C.J."/>
            <person name="Probst A.J."/>
            <person name="Thomas B.C."/>
            <person name="Singh A."/>
            <person name="Wilkins M.J."/>
            <person name="Karaoz U."/>
            <person name="Brodie E.L."/>
            <person name="Williams K.H."/>
            <person name="Hubbard S.S."/>
            <person name="Banfield J.F."/>
        </authorList>
    </citation>
    <scope>NUCLEOTIDE SEQUENCE [LARGE SCALE GENOMIC DNA]</scope>
</reference>
<evidence type="ECO:0000313" key="1">
    <source>
        <dbReference type="EMBL" id="OGG93956.1"/>
    </source>
</evidence>
<proteinExistence type="predicted"/>
<name>A0A1F6G781_9BACT</name>
<evidence type="ECO:0000313" key="2">
    <source>
        <dbReference type="Proteomes" id="UP000176867"/>
    </source>
</evidence>
<accession>A0A1F6G781</accession>
<gene>
    <name evidence="1" type="ORF">A2609_02310</name>
</gene>
<dbReference type="AlphaFoldDB" id="A0A1F6G781"/>
<dbReference type="Proteomes" id="UP000176867">
    <property type="component" value="Unassembled WGS sequence"/>
</dbReference>
<protein>
    <submittedName>
        <fullName evidence="1">Uncharacterized protein</fullName>
    </submittedName>
</protein>
<dbReference type="EMBL" id="MFMU01000003">
    <property type="protein sequence ID" value="OGG93956.1"/>
    <property type="molecule type" value="Genomic_DNA"/>
</dbReference>
<organism evidence="1 2">
    <name type="scientific">Candidatus Kaiserbacteria bacterium RIFOXYD1_FULL_47_14</name>
    <dbReference type="NCBI Taxonomy" id="1798533"/>
    <lineage>
        <taxon>Bacteria</taxon>
        <taxon>Candidatus Kaiseribacteriota</taxon>
    </lineage>
</organism>